<keyword evidence="7 8" id="KW-0472">Membrane</keyword>
<evidence type="ECO:0000313" key="11">
    <source>
        <dbReference type="Proteomes" id="UP000631694"/>
    </source>
</evidence>
<dbReference type="PRINTS" id="PR00812">
    <property type="entry name" value="BCTERIALGSPF"/>
</dbReference>
<feature type="transmembrane region" description="Helical" evidence="8">
    <location>
        <begin position="368"/>
        <end position="398"/>
    </location>
</feature>
<dbReference type="InterPro" id="IPR003004">
    <property type="entry name" value="GspF/PilC"/>
</dbReference>
<keyword evidence="3" id="KW-1003">Cell membrane</keyword>
<gene>
    <name evidence="10" type="ORF">I5731_08470</name>
</gene>
<dbReference type="RefSeq" id="WP_197310920.1">
    <property type="nucleotide sequence ID" value="NZ_JADZLT010000049.1"/>
</dbReference>
<keyword evidence="6 8" id="KW-1133">Transmembrane helix</keyword>
<dbReference type="Proteomes" id="UP000631694">
    <property type="component" value="Unassembled WGS sequence"/>
</dbReference>
<feature type="domain" description="Type II secretion system protein GspF" evidence="9">
    <location>
        <begin position="272"/>
        <end position="393"/>
    </location>
</feature>
<keyword evidence="4" id="KW-0997">Cell inner membrane</keyword>
<feature type="transmembrane region" description="Helical" evidence="8">
    <location>
        <begin position="225"/>
        <end position="244"/>
    </location>
</feature>
<feature type="transmembrane region" description="Helical" evidence="8">
    <location>
        <begin position="165"/>
        <end position="191"/>
    </location>
</feature>
<dbReference type="InterPro" id="IPR018076">
    <property type="entry name" value="T2SS_GspF_dom"/>
</dbReference>
<proteinExistence type="inferred from homology"/>
<comment type="caution">
    <text evidence="10">The sequence shown here is derived from an EMBL/GenBank/DDBJ whole genome shotgun (WGS) entry which is preliminary data.</text>
</comment>
<accession>A0A931I150</accession>
<keyword evidence="5 8" id="KW-0812">Transmembrane</keyword>
<evidence type="ECO:0000256" key="7">
    <source>
        <dbReference type="ARBA" id="ARBA00023136"/>
    </source>
</evidence>
<protein>
    <submittedName>
        <fullName evidence="10">Type II secretion system F family protein</fullName>
    </submittedName>
</protein>
<evidence type="ECO:0000256" key="8">
    <source>
        <dbReference type="SAM" id="Phobius"/>
    </source>
</evidence>
<evidence type="ECO:0000256" key="5">
    <source>
        <dbReference type="ARBA" id="ARBA00022692"/>
    </source>
</evidence>
<name>A0A931I150_9HYPH</name>
<evidence type="ECO:0000313" key="10">
    <source>
        <dbReference type="EMBL" id="MBH0237852.1"/>
    </source>
</evidence>
<evidence type="ECO:0000256" key="3">
    <source>
        <dbReference type="ARBA" id="ARBA00022475"/>
    </source>
</evidence>
<dbReference type="InterPro" id="IPR042094">
    <property type="entry name" value="T2SS_GspF_sf"/>
</dbReference>
<dbReference type="EMBL" id="JADZLT010000049">
    <property type="protein sequence ID" value="MBH0237852.1"/>
    <property type="molecule type" value="Genomic_DNA"/>
</dbReference>
<dbReference type="Pfam" id="PF00482">
    <property type="entry name" value="T2SSF"/>
    <property type="match status" value="2"/>
</dbReference>
<keyword evidence="11" id="KW-1185">Reference proteome</keyword>
<evidence type="ECO:0000256" key="1">
    <source>
        <dbReference type="ARBA" id="ARBA00004429"/>
    </source>
</evidence>
<comment type="subcellular location">
    <subcellularLocation>
        <location evidence="1">Cell inner membrane</location>
        <topology evidence="1">Multi-pass membrane protein</topology>
    </subcellularLocation>
</comment>
<evidence type="ECO:0000256" key="2">
    <source>
        <dbReference type="ARBA" id="ARBA00005745"/>
    </source>
</evidence>
<dbReference type="GO" id="GO:0005886">
    <property type="term" value="C:plasma membrane"/>
    <property type="evidence" value="ECO:0007669"/>
    <property type="project" value="UniProtKB-SubCell"/>
</dbReference>
<dbReference type="AlphaFoldDB" id="A0A931I150"/>
<feature type="domain" description="Type II secretion system protein GspF" evidence="9">
    <location>
        <begin position="69"/>
        <end position="192"/>
    </location>
</feature>
<dbReference type="GO" id="GO:0015628">
    <property type="term" value="P:protein secretion by the type II secretion system"/>
    <property type="evidence" value="ECO:0007669"/>
    <property type="project" value="TreeGrafter"/>
</dbReference>
<reference evidence="10" key="1">
    <citation type="submission" date="2020-12" db="EMBL/GenBank/DDBJ databases">
        <title>Methylobrevis albus sp. nov., isolated from fresh water lack sediment.</title>
        <authorList>
            <person name="Zou Q."/>
        </authorList>
    </citation>
    <scope>NUCLEOTIDE SEQUENCE</scope>
    <source>
        <strain evidence="10">L22</strain>
    </source>
</reference>
<dbReference type="Gene3D" id="1.20.81.30">
    <property type="entry name" value="Type II secretion system (T2SS), domain F"/>
    <property type="match status" value="2"/>
</dbReference>
<dbReference type="PANTHER" id="PTHR30012">
    <property type="entry name" value="GENERAL SECRETION PATHWAY PROTEIN"/>
    <property type="match status" value="1"/>
</dbReference>
<evidence type="ECO:0000256" key="4">
    <source>
        <dbReference type="ARBA" id="ARBA00022519"/>
    </source>
</evidence>
<comment type="similarity">
    <text evidence="2">Belongs to the GSP F family.</text>
</comment>
<dbReference type="PANTHER" id="PTHR30012:SF7">
    <property type="entry name" value="PROTEIN TRANSPORT PROTEIN HOFC HOMOLOG"/>
    <property type="match status" value="1"/>
</dbReference>
<evidence type="ECO:0000256" key="6">
    <source>
        <dbReference type="ARBA" id="ARBA00022989"/>
    </source>
</evidence>
<sequence length="403" mass="43818">MATFEYRAINRAGAMTTGTMDAASIAELFEQLDHAGYTPLSGREVAAAAGRSWRDLLTPEPRPQDITGFTLDLAMLLKGGVVLGEALQILGDMEEKRWLAKLLRQLHVELAGGKSFSQVLAMHPALFPPVYVKMVEVAEAGGRLEQALTGIARERQRNEQLRSRFLSAITYPLFLVCAAIGVFFFVMLYVVPQFEGALQGFRDRIDPSALVVFELSRGLRDNLDLVVLGAAAVLCAVLAAKLMLRGRSVWISLFARLPITRTIVSHDLTLTFCRTLSVLAATGVDISTSLGLIRGVLRAPGAGAEIDHVIADVRQGSRLSTALSRRTLLPRHVVQLLRVAEEAGNLPEAAERISFFYEAKLDSSLGRLIAVVGPLMMVAVSMLVAWLIISVMTALISINDLLV</sequence>
<evidence type="ECO:0000259" key="9">
    <source>
        <dbReference type="Pfam" id="PF00482"/>
    </source>
</evidence>
<organism evidence="10 11">
    <name type="scientific">Methylobrevis albus</name>
    <dbReference type="NCBI Taxonomy" id="2793297"/>
    <lineage>
        <taxon>Bacteria</taxon>
        <taxon>Pseudomonadati</taxon>
        <taxon>Pseudomonadota</taxon>
        <taxon>Alphaproteobacteria</taxon>
        <taxon>Hyphomicrobiales</taxon>
        <taxon>Pleomorphomonadaceae</taxon>
        <taxon>Methylobrevis</taxon>
    </lineage>
</organism>